<dbReference type="Proteomes" id="UP001187343">
    <property type="component" value="Unassembled WGS sequence"/>
</dbReference>
<comment type="caution">
    <text evidence="2">The sequence shown here is derived from an EMBL/GenBank/DDBJ whole genome shotgun (WGS) entry which is preliminary data.</text>
</comment>
<dbReference type="EMBL" id="JAUYZG010000019">
    <property type="protein sequence ID" value="KAK2878432.1"/>
    <property type="molecule type" value="Genomic_DNA"/>
</dbReference>
<dbReference type="AlphaFoldDB" id="A0AA88PDG2"/>
<evidence type="ECO:0000313" key="2">
    <source>
        <dbReference type="EMBL" id="KAK2878432.1"/>
    </source>
</evidence>
<sequence length="107" mass="11524">MRALQKYGEKELAAVACGVSVSYPMAMAFVALTSLISFIYLLFSEDLLQAFTALRLAAGDQHRQVTTAGAVPSLLRHTPSPPPAAPRAVIYIMQPVQVSSPQHLLSQ</sequence>
<keyword evidence="1" id="KW-0812">Transmembrane</keyword>
<proteinExistence type="predicted"/>
<organism evidence="2 3">
    <name type="scientific">Cirrhinus molitorella</name>
    <name type="common">mud carp</name>
    <dbReference type="NCBI Taxonomy" id="172907"/>
    <lineage>
        <taxon>Eukaryota</taxon>
        <taxon>Metazoa</taxon>
        <taxon>Chordata</taxon>
        <taxon>Craniata</taxon>
        <taxon>Vertebrata</taxon>
        <taxon>Euteleostomi</taxon>
        <taxon>Actinopterygii</taxon>
        <taxon>Neopterygii</taxon>
        <taxon>Teleostei</taxon>
        <taxon>Ostariophysi</taxon>
        <taxon>Cypriniformes</taxon>
        <taxon>Cyprinidae</taxon>
        <taxon>Labeoninae</taxon>
        <taxon>Labeonini</taxon>
        <taxon>Cirrhinus</taxon>
    </lineage>
</organism>
<accession>A0AA88PDG2</accession>
<name>A0AA88PDG2_9TELE</name>
<feature type="transmembrane region" description="Helical" evidence="1">
    <location>
        <begin position="12"/>
        <end position="43"/>
    </location>
</feature>
<reference evidence="2" key="1">
    <citation type="submission" date="2023-08" db="EMBL/GenBank/DDBJ databases">
        <title>Chromosome-level Genome Assembly of mud carp (Cirrhinus molitorella).</title>
        <authorList>
            <person name="Liu H."/>
        </authorList>
    </citation>
    <scope>NUCLEOTIDE SEQUENCE</scope>
    <source>
        <strain evidence="2">Prfri</strain>
        <tissue evidence="2">Muscle</tissue>
    </source>
</reference>
<gene>
    <name evidence="2" type="ORF">Q8A67_019223</name>
</gene>
<evidence type="ECO:0000256" key="1">
    <source>
        <dbReference type="SAM" id="Phobius"/>
    </source>
</evidence>
<keyword evidence="1" id="KW-0472">Membrane</keyword>
<protein>
    <submittedName>
        <fullName evidence="2">Uncharacterized protein</fullName>
    </submittedName>
</protein>
<keyword evidence="3" id="KW-1185">Reference proteome</keyword>
<evidence type="ECO:0000313" key="3">
    <source>
        <dbReference type="Proteomes" id="UP001187343"/>
    </source>
</evidence>
<keyword evidence="1" id="KW-1133">Transmembrane helix</keyword>